<sequence length="403" mass="42845">MDHLLATRLGAVKASPSMAAKSRVDALRAAGRSIIDFTIGEPDFPTPPHIVTAGINALKAGHTRYTGSAGTPALRAAIAEKLARENGLTYAPDHIVVGNGAKHIIYNAFAATLNDGDEVIIPTPYWVSYPDMVAINGGTSVIVPCDASTGFKLTPEALEKSITARTRWLILNTPNNPTGAVYSETELRALCEVLVRYPQVWLMTDEIYEHFLYAGARHISPLQVAPTLACRTLVVNGVSKAYAMTGWRIGYGAGPRSLTNAIALLISQSTTCPNAMSQTAAVIALTGPQDCVKEASDLFAARRDHMGSLLNDIPGIDCMMPDGAFYVFPSVAGLVGKATPQGTVLKSDVDVMTFFLEEAGVATIDGSSYGQSSYIRMSFATSTEQITLGCRQISAAVSQLTKQ</sequence>
<dbReference type="InterPro" id="IPR050596">
    <property type="entry name" value="AspAT/PAT-like"/>
</dbReference>
<dbReference type="SUPFAM" id="SSF53383">
    <property type="entry name" value="PLP-dependent transferases"/>
    <property type="match status" value="1"/>
</dbReference>
<dbReference type="GO" id="GO:0030170">
    <property type="term" value="F:pyridoxal phosphate binding"/>
    <property type="evidence" value="ECO:0007669"/>
    <property type="project" value="InterPro"/>
</dbReference>
<gene>
    <name evidence="8" type="ORF">CFter6_0475</name>
</gene>
<comment type="similarity">
    <text evidence="2 6">Belongs to the class-I pyridoxal-phosphate-dependent aminotransferase family.</text>
</comment>
<dbReference type="InterPro" id="IPR004838">
    <property type="entry name" value="NHTrfase_class1_PyrdxlP-BS"/>
</dbReference>
<keyword evidence="3 6" id="KW-0032">Aminotransferase</keyword>
<evidence type="ECO:0000256" key="6">
    <source>
        <dbReference type="RuleBase" id="RU000481"/>
    </source>
</evidence>
<evidence type="ECO:0000256" key="2">
    <source>
        <dbReference type="ARBA" id="ARBA00007441"/>
    </source>
</evidence>
<accession>A0A127P5V9</accession>
<dbReference type="InterPro" id="IPR015422">
    <property type="entry name" value="PyrdxlP-dep_Trfase_small"/>
</dbReference>
<evidence type="ECO:0000259" key="7">
    <source>
        <dbReference type="Pfam" id="PF00155"/>
    </source>
</evidence>
<organism evidence="8">
    <name type="scientific">Collimonas fungivorans</name>
    <dbReference type="NCBI Taxonomy" id="158899"/>
    <lineage>
        <taxon>Bacteria</taxon>
        <taxon>Pseudomonadati</taxon>
        <taxon>Pseudomonadota</taxon>
        <taxon>Betaproteobacteria</taxon>
        <taxon>Burkholderiales</taxon>
        <taxon>Oxalobacteraceae</taxon>
        <taxon>Collimonas</taxon>
    </lineage>
</organism>
<dbReference type="Gene3D" id="3.90.1150.10">
    <property type="entry name" value="Aspartate Aminotransferase, domain 1"/>
    <property type="match status" value="1"/>
</dbReference>
<evidence type="ECO:0000256" key="4">
    <source>
        <dbReference type="ARBA" id="ARBA00022679"/>
    </source>
</evidence>
<dbReference type="GO" id="GO:0008483">
    <property type="term" value="F:transaminase activity"/>
    <property type="evidence" value="ECO:0007669"/>
    <property type="project" value="UniProtKB-KW"/>
</dbReference>
<dbReference type="InterPro" id="IPR004839">
    <property type="entry name" value="Aminotransferase_I/II_large"/>
</dbReference>
<proteinExistence type="inferred from homology"/>
<dbReference type="EC" id="2.6.1.-" evidence="6"/>
<evidence type="ECO:0000256" key="3">
    <source>
        <dbReference type="ARBA" id="ARBA00022576"/>
    </source>
</evidence>
<name>A0A127P5V9_9BURK</name>
<evidence type="ECO:0000256" key="5">
    <source>
        <dbReference type="ARBA" id="ARBA00022898"/>
    </source>
</evidence>
<dbReference type="Proteomes" id="UP000072421">
    <property type="component" value="Chromosome"/>
</dbReference>
<evidence type="ECO:0000313" key="9">
    <source>
        <dbReference type="Proteomes" id="UP000072421"/>
    </source>
</evidence>
<dbReference type="Gene3D" id="3.40.640.10">
    <property type="entry name" value="Type I PLP-dependent aspartate aminotransferase-like (Major domain)"/>
    <property type="match status" value="1"/>
</dbReference>
<dbReference type="InterPro" id="IPR015421">
    <property type="entry name" value="PyrdxlP-dep_Trfase_major"/>
</dbReference>
<dbReference type="InterPro" id="IPR015424">
    <property type="entry name" value="PyrdxlP-dep_Trfase"/>
</dbReference>
<dbReference type="CDD" id="cd00609">
    <property type="entry name" value="AAT_like"/>
    <property type="match status" value="1"/>
</dbReference>
<dbReference type="PROSITE" id="PS00105">
    <property type="entry name" value="AA_TRANSFER_CLASS_1"/>
    <property type="match status" value="1"/>
</dbReference>
<protein>
    <recommendedName>
        <fullName evidence="6">Aminotransferase</fullName>
        <ecNumber evidence="6">2.6.1.-</ecNumber>
    </recommendedName>
</protein>
<comment type="cofactor">
    <cofactor evidence="1 6">
        <name>pyridoxal 5'-phosphate</name>
        <dbReference type="ChEBI" id="CHEBI:597326"/>
    </cofactor>
</comment>
<evidence type="ECO:0000256" key="1">
    <source>
        <dbReference type="ARBA" id="ARBA00001933"/>
    </source>
</evidence>
<dbReference type="Pfam" id="PF00155">
    <property type="entry name" value="Aminotran_1_2"/>
    <property type="match status" value="1"/>
</dbReference>
<dbReference type="PANTHER" id="PTHR46383:SF1">
    <property type="entry name" value="ASPARTATE AMINOTRANSFERASE"/>
    <property type="match status" value="1"/>
</dbReference>
<dbReference type="FunFam" id="3.40.640.10:FF:000033">
    <property type="entry name" value="Aspartate aminotransferase"/>
    <property type="match status" value="1"/>
</dbReference>
<dbReference type="PATRIC" id="fig|158899.10.peg.479"/>
<evidence type="ECO:0000313" key="8">
    <source>
        <dbReference type="EMBL" id="AMO93206.1"/>
    </source>
</evidence>
<dbReference type="PANTHER" id="PTHR46383">
    <property type="entry name" value="ASPARTATE AMINOTRANSFERASE"/>
    <property type="match status" value="1"/>
</dbReference>
<dbReference type="GO" id="GO:0006520">
    <property type="term" value="P:amino acid metabolic process"/>
    <property type="evidence" value="ECO:0007669"/>
    <property type="project" value="InterPro"/>
</dbReference>
<dbReference type="AlphaFoldDB" id="A0A127P5V9"/>
<keyword evidence="5" id="KW-0663">Pyridoxal phosphate</keyword>
<keyword evidence="4 6" id="KW-0808">Transferase</keyword>
<dbReference type="EMBL" id="CP013232">
    <property type="protein sequence ID" value="AMO93206.1"/>
    <property type="molecule type" value="Genomic_DNA"/>
</dbReference>
<feature type="domain" description="Aminotransferase class I/classII large" evidence="7">
    <location>
        <begin position="33"/>
        <end position="392"/>
    </location>
</feature>
<reference evidence="8 9" key="1">
    <citation type="submission" date="2015-11" db="EMBL/GenBank/DDBJ databases">
        <title>Exploring the genomic traits of fungus-feeding bacterial genus Collimonas.</title>
        <authorList>
            <person name="Song C."/>
            <person name="Schmidt R."/>
            <person name="de Jager V."/>
            <person name="Krzyzanowska D."/>
            <person name="Jongedijk E."/>
            <person name="Cankar K."/>
            <person name="Beekwilder J."/>
            <person name="van Veen A."/>
            <person name="de Boer W."/>
            <person name="van Veen J.A."/>
            <person name="Garbeva P."/>
        </authorList>
    </citation>
    <scope>NUCLEOTIDE SEQUENCE [LARGE SCALE GENOMIC DNA]</scope>
    <source>
        <strain evidence="8 9">Ter6</strain>
    </source>
</reference>